<dbReference type="PRINTS" id="PR01161">
    <property type="entry name" value="TUBULIN"/>
</dbReference>
<dbReference type="PROSITE" id="PS00227">
    <property type="entry name" value="TUBULIN"/>
    <property type="match status" value="1"/>
</dbReference>
<dbReference type="STRING" id="578462.A0A0L0ST53"/>
<keyword evidence="6 14" id="KW-0493">Microtubule</keyword>
<feature type="domain" description="Tubulin/FtsZ GTPase" evidence="16">
    <location>
        <begin position="43"/>
        <end position="230"/>
    </location>
</feature>
<dbReference type="VEuPathDB" id="FungiDB:AMAG_11127"/>
<keyword evidence="10" id="KW-0539">Nucleus</keyword>
<dbReference type="InterPro" id="IPR036525">
    <property type="entry name" value="Tubulin/FtsZ_GTPase_sf"/>
</dbReference>
<evidence type="ECO:0000256" key="8">
    <source>
        <dbReference type="ARBA" id="ARBA00022794"/>
    </source>
</evidence>
<dbReference type="GO" id="GO:0030030">
    <property type="term" value="P:cell projection organization"/>
    <property type="evidence" value="ECO:0007669"/>
    <property type="project" value="UniProtKB-KW"/>
</dbReference>
<dbReference type="SMART" id="SM00864">
    <property type="entry name" value="Tubulin"/>
    <property type="match status" value="1"/>
</dbReference>
<evidence type="ECO:0000256" key="2">
    <source>
        <dbReference type="ARBA" id="ARBA00004123"/>
    </source>
</evidence>
<evidence type="ECO:0000256" key="12">
    <source>
        <dbReference type="ARBA" id="ARBA00030594"/>
    </source>
</evidence>
<dbReference type="OrthoDB" id="10250004at2759"/>
<keyword evidence="8" id="KW-0970">Cilium biogenesis/degradation</keyword>
<evidence type="ECO:0000256" key="1">
    <source>
        <dbReference type="ARBA" id="ARBA00004114"/>
    </source>
</evidence>
<dbReference type="GO" id="GO:0005874">
    <property type="term" value="C:microtubule"/>
    <property type="evidence" value="ECO:0007669"/>
    <property type="project" value="UniProtKB-KW"/>
</dbReference>
<evidence type="ECO:0000256" key="15">
    <source>
        <dbReference type="SAM" id="MobiDB-lite"/>
    </source>
</evidence>
<dbReference type="AlphaFoldDB" id="A0A0L0ST53"/>
<sequence>MLASAQALASSAASDPVPRQRPATSSIPPPPPRAEPTAAYAPRCVVLNTEAKVVSSILREWPAERKWRYHPTCVHWRSAGAANNWADEYYHHGATMMATIEKSVQFQVDQCGAAFAGFMVLHSLAGGTGSGLGMSRSGSLRAKYPTATIINQFIWPFAQGEVIVQNYSLELTLAKLTQISNAVLLLFNDHLHRICQSRLAHHVAFPLITAYYGPQIPAAAVPFTTLTWSGVLNPLVQMARTLTPTDEGLPWDVRDAADPRACDWNGATVVLRGRGKGDAVDGTRAFRGLGGKVRVVGAREVENAAGSPEKWAAAVGCVSVHVRASARIVQTPKCVWF</sequence>
<dbReference type="GO" id="GO:0005929">
    <property type="term" value="C:cilium"/>
    <property type="evidence" value="ECO:0007669"/>
    <property type="project" value="UniProtKB-SubCell"/>
</dbReference>
<evidence type="ECO:0000256" key="13">
    <source>
        <dbReference type="ARBA" id="ARBA00046149"/>
    </source>
</evidence>
<evidence type="ECO:0000256" key="10">
    <source>
        <dbReference type="ARBA" id="ARBA00023242"/>
    </source>
</evidence>
<dbReference type="PANTHER" id="PTHR11588">
    <property type="entry name" value="TUBULIN"/>
    <property type="match status" value="1"/>
</dbReference>
<dbReference type="Gene3D" id="3.40.50.1440">
    <property type="entry name" value="Tubulin/FtsZ, GTPase domain"/>
    <property type="match status" value="1"/>
</dbReference>
<feature type="region of interest" description="Disordered" evidence="15">
    <location>
        <begin position="1"/>
        <end position="35"/>
    </location>
</feature>
<evidence type="ECO:0000313" key="17">
    <source>
        <dbReference type="EMBL" id="KNE65509.1"/>
    </source>
</evidence>
<dbReference type="GO" id="GO:0007017">
    <property type="term" value="P:microtubule-based process"/>
    <property type="evidence" value="ECO:0007669"/>
    <property type="project" value="InterPro"/>
</dbReference>
<evidence type="ECO:0000256" key="11">
    <source>
        <dbReference type="ARBA" id="ARBA00023273"/>
    </source>
</evidence>
<dbReference type="InterPro" id="IPR017975">
    <property type="entry name" value="Tubulin_CS"/>
</dbReference>
<evidence type="ECO:0000256" key="5">
    <source>
        <dbReference type="ARBA" id="ARBA00014184"/>
    </source>
</evidence>
<keyword evidence="9 14" id="KW-0342">GTP-binding</keyword>
<comment type="function">
    <text evidence="13">Acts as a positive regulator of hedgehog signaling and regulates ciliary function.</text>
</comment>
<evidence type="ECO:0000256" key="7">
    <source>
        <dbReference type="ARBA" id="ARBA00022741"/>
    </source>
</evidence>
<evidence type="ECO:0000259" key="16">
    <source>
        <dbReference type="SMART" id="SM00864"/>
    </source>
</evidence>
<evidence type="ECO:0000256" key="4">
    <source>
        <dbReference type="ARBA" id="ARBA00009636"/>
    </source>
</evidence>
<dbReference type="GO" id="GO:0005634">
    <property type="term" value="C:nucleus"/>
    <property type="evidence" value="ECO:0007669"/>
    <property type="project" value="UniProtKB-SubCell"/>
</dbReference>
<proteinExistence type="inferred from homology"/>
<protein>
    <recommendedName>
        <fullName evidence="5">Tubulin delta chain</fullName>
    </recommendedName>
    <alternativeName>
        <fullName evidence="12">Delta-tubulin</fullName>
    </alternativeName>
</protein>
<accession>A0A0L0ST53</accession>
<dbReference type="eggNOG" id="KOG1374">
    <property type="taxonomic scope" value="Eukaryota"/>
</dbReference>
<dbReference type="GO" id="GO:0005814">
    <property type="term" value="C:centriole"/>
    <property type="evidence" value="ECO:0007669"/>
    <property type="project" value="UniProtKB-SubCell"/>
</dbReference>
<evidence type="ECO:0000313" key="18">
    <source>
        <dbReference type="Proteomes" id="UP000054350"/>
    </source>
</evidence>
<dbReference type="InterPro" id="IPR003008">
    <property type="entry name" value="Tubulin_FtsZ_GTPase"/>
</dbReference>
<keyword evidence="7 14" id="KW-0547">Nucleotide-binding</keyword>
<dbReference type="OMA" id="SILREWP"/>
<dbReference type="GO" id="GO:0005525">
    <property type="term" value="F:GTP binding"/>
    <property type="evidence" value="ECO:0007669"/>
    <property type="project" value="UniProtKB-UniRule"/>
</dbReference>
<dbReference type="InterPro" id="IPR002967">
    <property type="entry name" value="Delta_tubulin"/>
</dbReference>
<organism evidence="17 18">
    <name type="scientific">Allomyces macrogynus (strain ATCC 38327)</name>
    <name type="common">Allomyces javanicus var. macrogynus</name>
    <dbReference type="NCBI Taxonomy" id="578462"/>
    <lineage>
        <taxon>Eukaryota</taxon>
        <taxon>Fungi</taxon>
        <taxon>Fungi incertae sedis</taxon>
        <taxon>Blastocladiomycota</taxon>
        <taxon>Blastocladiomycetes</taxon>
        <taxon>Blastocladiales</taxon>
        <taxon>Blastocladiaceae</taxon>
        <taxon>Allomyces</taxon>
    </lineage>
</organism>
<feature type="compositionally biased region" description="Low complexity" evidence="15">
    <location>
        <begin position="1"/>
        <end position="14"/>
    </location>
</feature>
<comment type="subcellular location">
    <subcellularLocation>
        <location evidence="3">Cell projection</location>
        <location evidence="3">Cilium</location>
    </subcellularLocation>
    <subcellularLocation>
        <location evidence="1">Cytoplasm</location>
        <location evidence="1">Cytoskeleton</location>
        <location evidence="1">Microtubule organizing center</location>
        <location evidence="1">Centrosome</location>
        <location evidence="1">Centriole</location>
    </subcellularLocation>
    <subcellularLocation>
        <location evidence="2">Nucleus</location>
    </subcellularLocation>
</comment>
<dbReference type="Pfam" id="PF00091">
    <property type="entry name" value="Tubulin"/>
    <property type="match status" value="1"/>
</dbReference>
<keyword evidence="11" id="KW-0966">Cell projection</keyword>
<evidence type="ECO:0000256" key="14">
    <source>
        <dbReference type="RuleBase" id="RU000352"/>
    </source>
</evidence>
<dbReference type="GO" id="GO:0005200">
    <property type="term" value="F:structural constituent of cytoskeleton"/>
    <property type="evidence" value="ECO:0007669"/>
    <property type="project" value="InterPro"/>
</dbReference>
<dbReference type="Proteomes" id="UP000054350">
    <property type="component" value="Unassembled WGS sequence"/>
</dbReference>
<name>A0A0L0ST53_ALLM3</name>
<reference evidence="18" key="2">
    <citation type="submission" date="2009-11" db="EMBL/GenBank/DDBJ databases">
        <title>The Genome Sequence of Allomyces macrogynus strain ATCC 38327.</title>
        <authorList>
            <consortium name="The Broad Institute Genome Sequencing Platform"/>
            <person name="Russ C."/>
            <person name="Cuomo C."/>
            <person name="Shea T."/>
            <person name="Young S.K."/>
            <person name="Zeng Q."/>
            <person name="Koehrsen M."/>
            <person name="Haas B."/>
            <person name="Borodovsky M."/>
            <person name="Guigo R."/>
            <person name="Alvarado L."/>
            <person name="Berlin A."/>
            <person name="Borenstein D."/>
            <person name="Chen Z."/>
            <person name="Engels R."/>
            <person name="Freedman E."/>
            <person name="Gellesch M."/>
            <person name="Goldberg J."/>
            <person name="Griggs A."/>
            <person name="Gujja S."/>
            <person name="Heiman D."/>
            <person name="Hepburn T."/>
            <person name="Howarth C."/>
            <person name="Jen D."/>
            <person name="Larson L."/>
            <person name="Lewis B."/>
            <person name="Mehta T."/>
            <person name="Park D."/>
            <person name="Pearson M."/>
            <person name="Roberts A."/>
            <person name="Saif S."/>
            <person name="Shenoy N."/>
            <person name="Sisk P."/>
            <person name="Stolte C."/>
            <person name="Sykes S."/>
            <person name="Walk T."/>
            <person name="White J."/>
            <person name="Yandava C."/>
            <person name="Burger G."/>
            <person name="Gray M.W."/>
            <person name="Holland P.W.H."/>
            <person name="King N."/>
            <person name="Lang F.B.F."/>
            <person name="Roger A.J."/>
            <person name="Ruiz-Trillo I."/>
            <person name="Lander E."/>
            <person name="Nusbaum C."/>
        </authorList>
    </citation>
    <scope>NUCLEOTIDE SEQUENCE [LARGE SCALE GENOMIC DNA]</scope>
    <source>
        <strain evidence="18">ATCC 38327</strain>
    </source>
</reference>
<dbReference type="PRINTS" id="PR01224">
    <property type="entry name" value="DELTATUBULIN"/>
</dbReference>
<evidence type="ECO:0000256" key="9">
    <source>
        <dbReference type="ARBA" id="ARBA00023134"/>
    </source>
</evidence>
<keyword evidence="18" id="KW-1185">Reference proteome</keyword>
<reference evidence="17 18" key="1">
    <citation type="submission" date="2009-11" db="EMBL/GenBank/DDBJ databases">
        <title>Annotation of Allomyces macrogynus ATCC 38327.</title>
        <authorList>
            <consortium name="The Broad Institute Genome Sequencing Platform"/>
            <person name="Russ C."/>
            <person name="Cuomo C."/>
            <person name="Burger G."/>
            <person name="Gray M.W."/>
            <person name="Holland P.W.H."/>
            <person name="King N."/>
            <person name="Lang F.B.F."/>
            <person name="Roger A.J."/>
            <person name="Ruiz-Trillo I."/>
            <person name="Young S.K."/>
            <person name="Zeng Q."/>
            <person name="Gargeya S."/>
            <person name="Fitzgerald M."/>
            <person name="Haas B."/>
            <person name="Abouelleil A."/>
            <person name="Alvarado L."/>
            <person name="Arachchi H.M."/>
            <person name="Berlin A."/>
            <person name="Chapman S.B."/>
            <person name="Gearin G."/>
            <person name="Goldberg J."/>
            <person name="Griggs A."/>
            <person name="Gujja S."/>
            <person name="Hansen M."/>
            <person name="Heiman D."/>
            <person name="Howarth C."/>
            <person name="Larimer J."/>
            <person name="Lui A."/>
            <person name="MacDonald P.J.P."/>
            <person name="McCowen C."/>
            <person name="Montmayeur A."/>
            <person name="Murphy C."/>
            <person name="Neiman D."/>
            <person name="Pearson M."/>
            <person name="Priest M."/>
            <person name="Roberts A."/>
            <person name="Saif S."/>
            <person name="Shea T."/>
            <person name="Sisk P."/>
            <person name="Stolte C."/>
            <person name="Sykes S."/>
            <person name="Wortman J."/>
            <person name="Nusbaum C."/>
            <person name="Birren B."/>
        </authorList>
    </citation>
    <scope>NUCLEOTIDE SEQUENCE [LARGE SCALE GENOMIC DNA]</scope>
    <source>
        <strain evidence="17 18">ATCC 38327</strain>
    </source>
</reference>
<dbReference type="InterPro" id="IPR000217">
    <property type="entry name" value="Tubulin"/>
</dbReference>
<comment type="similarity">
    <text evidence="4 14">Belongs to the tubulin family.</text>
</comment>
<dbReference type="EMBL" id="GG745347">
    <property type="protein sequence ID" value="KNE65509.1"/>
    <property type="molecule type" value="Genomic_DNA"/>
</dbReference>
<evidence type="ECO:0000256" key="3">
    <source>
        <dbReference type="ARBA" id="ARBA00004138"/>
    </source>
</evidence>
<dbReference type="SUPFAM" id="SSF52490">
    <property type="entry name" value="Tubulin nucleotide-binding domain-like"/>
    <property type="match status" value="1"/>
</dbReference>
<evidence type="ECO:0000256" key="6">
    <source>
        <dbReference type="ARBA" id="ARBA00022701"/>
    </source>
</evidence>
<gene>
    <name evidence="17" type="ORF">AMAG_11127</name>
</gene>